<accession>A0A9P7B510</accession>
<evidence type="ECO:0000256" key="1">
    <source>
        <dbReference type="ARBA" id="ARBA00022478"/>
    </source>
</evidence>
<dbReference type="PANTHER" id="PTHR11800:SF2">
    <property type="entry name" value="DNA-DIRECTED RNA POLYMERASE II SUBUNIT RPB3"/>
    <property type="match status" value="1"/>
</dbReference>
<dbReference type="Gene3D" id="3.30.1360.10">
    <property type="entry name" value="RNA polymerase, RBP11-like subunit"/>
    <property type="match status" value="1"/>
</dbReference>
<evidence type="ECO:0000313" key="5">
    <source>
        <dbReference type="EMBL" id="KAG0659811.1"/>
    </source>
</evidence>
<dbReference type="Pfam" id="PF01193">
    <property type="entry name" value="RNA_pol_L"/>
    <property type="match status" value="1"/>
</dbReference>
<proteinExistence type="inferred from homology"/>
<dbReference type="InterPro" id="IPR011262">
    <property type="entry name" value="DNA-dir_RNA_pol_insert"/>
</dbReference>
<dbReference type="Pfam" id="PF01000">
    <property type="entry name" value="RNA_pol_A_bac"/>
    <property type="match status" value="1"/>
</dbReference>
<name>A0A9P7B510_RHOMI</name>
<dbReference type="Proteomes" id="UP000777482">
    <property type="component" value="Unassembled WGS sequence"/>
</dbReference>
<dbReference type="GO" id="GO:0006366">
    <property type="term" value="P:transcription by RNA polymerase II"/>
    <property type="evidence" value="ECO:0007669"/>
    <property type="project" value="TreeGrafter"/>
</dbReference>
<dbReference type="GO" id="GO:0005665">
    <property type="term" value="C:RNA polymerase II, core complex"/>
    <property type="evidence" value="ECO:0007669"/>
    <property type="project" value="TreeGrafter"/>
</dbReference>
<keyword evidence="1" id="KW-0240">DNA-directed RNA polymerase</keyword>
<reference evidence="5 6" key="1">
    <citation type="submission" date="2020-11" db="EMBL/GenBank/DDBJ databases">
        <title>Kefir isolates.</title>
        <authorList>
            <person name="Marcisauskas S."/>
            <person name="Kim Y."/>
            <person name="Blasche S."/>
        </authorList>
    </citation>
    <scope>NUCLEOTIDE SEQUENCE [LARGE SCALE GENOMIC DNA]</scope>
    <source>
        <strain evidence="5 6">KR</strain>
    </source>
</reference>
<dbReference type="GO" id="GO:0003677">
    <property type="term" value="F:DNA binding"/>
    <property type="evidence" value="ECO:0007669"/>
    <property type="project" value="InterPro"/>
</dbReference>
<sequence>MQTTVGELPLQPPKSEDGSDLRVKITELKASEGRIHFVLDGVHLGLANSLRRAMISRIDTLAIDQVQITDNSSVLPDEMLAHRLGLVPLNSTGMEKQVINYNKCSVVLTLNARCTGDQTMEVTTRDLQLEGGMQSDVGKPAQNPDPKLRDGILLAKLSRGQEINLRCIATKGRALEHAKWSPVSAVGFEYDPYNKLKHTDLWFEVGTDPKDEWPISENGRFEKKPEDNDPFPFNEKPSRFYYDVEAVGQLKPEDIVLKVRQRGLAISPRPRTGGSLSAFHLQGLDALILQMGQLRQGILDLTNQGNEGQQAAEGAHMDGVMMDGTGAPAFGVGDGGYGGQNAYGGPYPNAAPAPAAGGYGGYAASPRGQGGYMGAAGAPAGGGGQSPSYGAASGANGGAGGATSTWAEDECFRRLDDCALSAPKCLYQCDAESLRSLHGGHCALRPPLRLAGLSLRLTERVGSEVCYQGQGATSERGDAIFDLDWA</sequence>
<keyword evidence="6" id="KW-1185">Reference proteome</keyword>
<feature type="domain" description="DNA-directed RNA polymerase RpoA/D/Rpb3-type" evidence="4">
    <location>
        <begin position="34"/>
        <end position="268"/>
    </location>
</feature>
<comment type="caution">
    <text evidence="5">The sequence shown here is derived from an EMBL/GenBank/DDBJ whole genome shotgun (WGS) entry which is preliminary data.</text>
</comment>
<dbReference type="PROSITE" id="PS00446">
    <property type="entry name" value="RNA_POL_D_30KD"/>
    <property type="match status" value="1"/>
</dbReference>
<dbReference type="Gene3D" id="2.170.120.12">
    <property type="entry name" value="DNA-directed RNA polymerase, insert domain"/>
    <property type="match status" value="1"/>
</dbReference>
<evidence type="ECO:0000256" key="3">
    <source>
        <dbReference type="ARBA" id="ARBA00025804"/>
    </source>
</evidence>
<evidence type="ECO:0000256" key="2">
    <source>
        <dbReference type="ARBA" id="ARBA00023163"/>
    </source>
</evidence>
<dbReference type="InterPro" id="IPR036643">
    <property type="entry name" value="RNApol_insert_sf"/>
</dbReference>
<evidence type="ECO:0000313" key="6">
    <source>
        <dbReference type="Proteomes" id="UP000777482"/>
    </source>
</evidence>
<organism evidence="5 6">
    <name type="scientific">Rhodotorula mucilaginosa</name>
    <name type="common">Yeast</name>
    <name type="synonym">Rhodotorula rubra</name>
    <dbReference type="NCBI Taxonomy" id="5537"/>
    <lineage>
        <taxon>Eukaryota</taxon>
        <taxon>Fungi</taxon>
        <taxon>Dikarya</taxon>
        <taxon>Basidiomycota</taxon>
        <taxon>Pucciniomycotina</taxon>
        <taxon>Microbotryomycetes</taxon>
        <taxon>Sporidiobolales</taxon>
        <taxon>Sporidiobolaceae</taxon>
        <taxon>Rhodotorula</taxon>
    </lineage>
</organism>
<dbReference type="InterPro" id="IPR011263">
    <property type="entry name" value="DNA-dir_RNA_pol_RpoA/D/Rpb3"/>
</dbReference>
<protein>
    <submittedName>
        <fullName evidence="5">45 kDa subunit of RNA polymerase II</fullName>
    </submittedName>
</protein>
<dbReference type="HAMAP" id="MF_00320">
    <property type="entry name" value="RNApol_arch_Rpo3"/>
    <property type="match status" value="1"/>
</dbReference>
<dbReference type="InterPro" id="IPR036603">
    <property type="entry name" value="RBP11-like"/>
</dbReference>
<dbReference type="InterPro" id="IPR050518">
    <property type="entry name" value="Rpo3/RPB3_RNA_Pol_subunit"/>
</dbReference>
<dbReference type="SUPFAM" id="SSF55257">
    <property type="entry name" value="RBP11-like subunits of RNA polymerase"/>
    <property type="match status" value="1"/>
</dbReference>
<dbReference type="PANTHER" id="PTHR11800">
    <property type="entry name" value="DNA-DIRECTED RNA POLYMERASE"/>
    <property type="match status" value="1"/>
</dbReference>
<dbReference type="GO" id="GO:0003899">
    <property type="term" value="F:DNA-directed RNA polymerase activity"/>
    <property type="evidence" value="ECO:0007669"/>
    <property type="project" value="InterPro"/>
</dbReference>
<dbReference type="OrthoDB" id="270173at2759"/>
<evidence type="ECO:0000259" key="4">
    <source>
        <dbReference type="SMART" id="SM00662"/>
    </source>
</evidence>
<dbReference type="GO" id="GO:0046983">
    <property type="term" value="F:protein dimerization activity"/>
    <property type="evidence" value="ECO:0007669"/>
    <property type="project" value="InterPro"/>
</dbReference>
<gene>
    <name evidence="5" type="primary">RPB3</name>
    <name evidence="5" type="ORF">C6P46_005014</name>
</gene>
<dbReference type="SUPFAM" id="SSF56553">
    <property type="entry name" value="Insert subdomain of RNA polymerase alpha subunit"/>
    <property type="match status" value="1"/>
</dbReference>
<dbReference type="InterPro" id="IPR022842">
    <property type="entry name" value="RNAP_Rpo3/Rpb3/RPAC1"/>
</dbReference>
<comment type="similarity">
    <text evidence="3">Belongs to the archaeal Rpo3/eukaryotic RPB3 RNA polymerase subunit family.</text>
</comment>
<dbReference type="CDD" id="cd07031">
    <property type="entry name" value="RNAP_II_RPB3"/>
    <property type="match status" value="1"/>
</dbReference>
<keyword evidence="2" id="KW-0804">Transcription</keyword>
<dbReference type="InterPro" id="IPR001514">
    <property type="entry name" value="DNA-dir_RNA_pol_30-40kDasu_CS"/>
</dbReference>
<dbReference type="AlphaFoldDB" id="A0A9P7B510"/>
<dbReference type="EMBL" id="PUHQ01000050">
    <property type="protein sequence ID" value="KAG0659811.1"/>
    <property type="molecule type" value="Genomic_DNA"/>
</dbReference>
<dbReference type="SMART" id="SM00662">
    <property type="entry name" value="RPOLD"/>
    <property type="match status" value="1"/>
</dbReference>